<evidence type="ECO:0000313" key="4">
    <source>
        <dbReference type="Proteomes" id="UP000285744"/>
    </source>
</evidence>
<name>A0A420ESZ3_9ACTN</name>
<dbReference type="Proteomes" id="UP000285744">
    <property type="component" value="Unassembled WGS sequence"/>
</dbReference>
<evidence type="ECO:0000256" key="2">
    <source>
        <dbReference type="SAM" id="Phobius"/>
    </source>
</evidence>
<evidence type="ECO:0000256" key="1">
    <source>
        <dbReference type="SAM" id="MobiDB-lite"/>
    </source>
</evidence>
<gene>
    <name evidence="3" type="ORF">D7I43_29895</name>
</gene>
<keyword evidence="2" id="KW-0472">Membrane</keyword>
<feature type="compositionally biased region" description="Pro residues" evidence="1">
    <location>
        <begin position="145"/>
        <end position="166"/>
    </location>
</feature>
<keyword evidence="2" id="KW-1133">Transmembrane helix</keyword>
<feature type="region of interest" description="Disordered" evidence="1">
    <location>
        <begin position="194"/>
        <end position="218"/>
    </location>
</feature>
<dbReference type="RefSeq" id="WP_120331927.1">
    <property type="nucleotide sequence ID" value="NZ_RAQQ01000034.1"/>
</dbReference>
<sequence>MQSVGPYRFTHALGSCPVGKAWAAIDGQGRLVTVAVLDATAANTPGWREAFAGAANNMSQMLGGRAYTYADFSAAEPWVAYPAEAGPRAEMLFRALGQEFEPAPTNEDGRPASGVPQQVSSPPVSGAPTSGGPGAPWALHAGPLPTVPPEPVSPSAPSVPAPPTVPSPTAAPVTSVPPADSTVHLPVIQSVPPAPAAPAAPDPFDTSGGRRITPVERPPRNRTGLWIGAVILAAVLAGGAGFLAGGALGDDEPTSPAASAAPPLYEATQHSLNKAKFDADFMPIAEPWLPEVGGCAIDTEVGGPKLPEGEKRHVFCRYLSLSVHFALYESPDKKNAARAYRQEMGVVNRALAPGLREASQATGGVSKAPGNYVEYAGNGHDGRPVCGIWWDRDDSMTAVYFETPCAAGIAGNWDALRDVWQRTS</sequence>
<feature type="compositionally biased region" description="Low complexity" evidence="1">
    <location>
        <begin position="119"/>
        <end position="128"/>
    </location>
</feature>
<feature type="compositionally biased region" description="Low complexity" evidence="1">
    <location>
        <begin position="167"/>
        <end position="176"/>
    </location>
</feature>
<feature type="transmembrane region" description="Helical" evidence="2">
    <location>
        <begin position="225"/>
        <end position="248"/>
    </location>
</feature>
<dbReference type="AlphaFoldDB" id="A0A420ESZ3"/>
<dbReference type="OrthoDB" id="3406034at2"/>
<accession>A0A420ESZ3</accession>
<dbReference type="EMBL" id="RAQQ01000034">
    <property type="protein sequence ID" value="RKF23770.1"/>
    <property type="molecule type" value="Genomic_DNA"/>
</dbReference>
<evidence type="ECO:0000313" key="3">
    <source>
        <dbReference type="EMBL" id="RKF23770.1"/>
    </source>
</evidence>
<keyword evidence="2" id="KW-0812">Transmembrane</keyword>
<reference evidence="3 4" key="1">
    <citation type="journal article" date="2018" name="Int. J. Syst. Evol. Microbiol.">
        <title>Micromonospora globbae sp. nov., an endophytic actinomycete isolated from roots of Globba winitii C. H. Wright.</title>
        <authorList>
            <person name="Kuncharoen N."/>
            <person name="Pittayakhajonwut P."/>
            <person name="Tanasupawat S."/>
        </authorList>
    </citation>
    <scope>NUCLEOTIDE SEQUENCE [LARGE SCALE GENOMIC DNA]</scope>
    <source>
        <strain evidence="3 4">WPS1-2</strain>
    </source>
</reference>
<feature type="region of interest" description="Disordered" evidence="1">
    <location>
        <begin position="101"/>
        <end position="176"/>
    </location>
</feature>
<proteinExistence type="predicted"/>
<protein>
    <submittedName>
        <fullName evidence="3">Uncharacterized protein</fullName>
    </submittedName>
</protein>
<organism evidence="3 4">
    <name type="scientific">Micromonospora globbae</name>
    <dbReference type="NCBI Taxonomy" id="1894969"/>
    <lineage>
        <taxon>Bacteria</taxon>
        <taxon>Bacillati</taxon>
        <taxon>Actinomycetota</taxon>
        <taxon>Actinomycetes</taxon>
        <taxon>Micromonosporales</taxon>
        <taxon>Micromonosporaceae</taxon>
        <taxon>Micromonospora</taxon>
    </lineage>
</organism>
<comment type="caution">
    <text evidence="3">The sequence shown here is derived from an EMBL/GenBank/DDBJ whole genome shotgun (WGS) entry which is preliminary data.</text>
</comment>